<name>A0A242M770_CABSO</name>
<evidence type="ECO:0000313" key="2">
    <source>
        <dbReference type="Proteomes" id="UP000194546"/>
    </source>
</evidence>
<dbReference type="Proteomes" id="UP000194546">
    <property type="component" value="Unassembled WGS sequence"/>
</dbReference>
<dbReference type="AlphaFoldDB" id="A0A242M770"/>
<sequence>MRIYTFFLERTESTSEITFMPRYTMRGMNFLQEKFDTDFLSAMIQ</sequence>
<dbReference type="EMBL" id="NBTY01000199">
    <property type="protein sequence ID" value="OTP66683.1"/>
    <property type="molecule type" value="Genomic_DNA"/>
</dbReference>
<accession>A0A242M770</accession>
<proteinExistence type="predicted"/>
<comment type="caution">
    <text evidence="1">The sequence shown here is derived from an EMBL/GenBank/DDBJ whole genome shotgun (WGS) entry which is preliminary data.</text>
</comment>
<gene>
    <name evidence="1" type="ORF">PAMC26510_33145</name>
</gene>
<evidence type="ECO:0000313" key="1">
    <source>
        <dbReference type="EMBL" id="OTP66683.1"/>
    </source>
</evidence>
<reference evidence="1 2" key="1">
    <citation type="submission" date="2017-03" db="EMBL/GenBank/DDBJ databases">
        <title>Genome analysis of strain PAMC 26510.</title>
        <authorList>
            <person name="Oh H.-M."/>
            <person name="Yang J.-A."/>
        </authorList>
    </citation>
    <scope>NUCLEOTIDE SEQUENCE [LARGE SCALE GENOMIC DNA]</scope>
    <source>
        <strain evidence="1 2">PAMC 26510</strain>
    </source>
</reference>
<protein>
    <submittedName>
        <fullName evidence="1">Uncharacterized protein</fullName>
    </submittedName>
</protein>
<organism evidence="1 2">
    <name type="scientific">Caballeronia sordidicola</name>
    <name type="common">Burkholderia sordidicola</name>
    <dbReference type="NCBI Taxonomy" id="196367"/>
    <lineage>
        <taxon>Bacteria</taxon>
        <taxon>Pseudomonadati</taxon>
        <taxon>Pseudomonadota</taxon>
        <taxon>Betaproteobacteria</taxon>
        <taxon>Burkholderiales</taxon>
        <taxon>Burkholderiaceae</taxon>
        <taxon>Caballeronia</taxon>
    </lineage>
</organism>